<evidence type="ECO:0000256" key="1">
    <source>
        <dbReference type="SAM" id="MobiDB-lite"/>
    </source>
</evidence>
<name>A0A8B6HUJ0_MYTGA</name>
<sequence length="381" mass="44615">MNMFSSSTNQSTKRKLATTEIDDSSDPSDNSALGNRDEERFRAMEWKREELGDIGVYVSQNPVLLSDLLDKLKSQKGTRVTMPGFTKHLIKFTKEVLPFSLNDINWNKDISICFDREREAMEQIREVQRNLVDFADRTESEIPFSVDKLAKRLLHRWFEDTFDFLVEVKEMLQKLNNPNLSHDVSKEDTTILKDSEFAHLFMKFTEIFFLKPEVSENKKTVLKIRNKVVGCVPDIGFYEHDGERHRARLLIMLTELKSNALKKRADEGEDSNLPWIERYLESVVKGQIGMQLVSECWNSTFCPNTLGIICMKTKIMFLYLEMNPEQYEALTKNQDLKGKTSCIQYSKPYDIMKKEDRDQLIDILFWLGCVQKQDFHSYYLM</sequence>
<dbReference type="AlphaFoldDB" id="A0A8B6HUJ0"/>
<dbReference type="Proteomes" id="UP000596742">
    <property type="component" value="Unassembled WGS sequence"/>
</dbReference>
<feature type="compositionally biased region" description="Polar residues" evidence="1">
    <location>
        <begin position="1"/>
        <end position="11"/>
    </location>
</feature>
<comment type="caution">
    <text evidence="2">The sequence shown here is derived from an EMBL/GenBank/DDBJ whole genome shotgun (WGS) entry which is preliminary data.</text>
</comment>
<feature type="region of interest" description="Disordered" evidence="1">
    <location>
        <begin position="1"/>
        <end position="36"/>
    </location>
</feature>
<evidence type="ECO:0000313" key="3">
    <source>
        <dbReference type="Proteomes" id="UP000596742"/>
    </source>
</evidence>
<organism evidence="2 3">
    <name type="scientific">Mytilus galloprovincialis</name>
    <name type="common">Mediterranean mussel</name>
    <dbReference type="NCBI Taxonomy" id="29158"/>
    <lineage>
        <taxon>Eukaryota</taxon>
        <taxon>Metazoa</taxon>
        <taxon>Spiralia</taxon>
        <taxon>Lophotrochozoa</taxon>
        <taxon>Mollusca</taxon>
        <taxon>Bivalvia</taxon>
        <taxon>Autobranchia</taxon>
        <taxon>Pteriomorphia</taxon>
        <taxon>Mytilida</taxon>
        <taxon>Mytiloidea</taxon>
        <taxon>Mytilidae</taxon>
        <taxon>Mytilinae</taxon>
        <taxon>Mytilus</taxon>
    </lineage>
</organism>
<gene>
    <name evidence="2" type="ORF">MGAL_10B020769</name>
</gene>
<accession>A0A8B6HUJ0</accession>
<evidence type="ECO:0000313" key="2">
    <source>
        <dbReference type="EMBL" id="VDI84146.1"/>
    </source>
</evidence>
<keyword evidence="3" id="KW-1185">Reference proteome</keyword>
<proteinExistence type="predicted"/>
<dbReference type="EMBL" id="UYJE01010542">
    <property type="protein sequence ID" value="VDI84146.1"/>
    <property type="molecule type" value="Genomic_DNA"/>
</dbReference>
<dbReference type="OrthoDB" id="6063577at2759"/>
<reference evidence="2" key="1">
    <citation type="submission" date="2018-11" db="EMBL/GenBank/DDBJ databases">
        <authorList>
            <person name="Alioto T."/>
            <person name="Alioto T."/>
        </authorList>
    </citation>
    <scope>NUCLEOTIDE SEQUENCE</scope>
</reference>
<protein>
    <submittedName>
        <fullName evidence="2">Uncharacterized protein</fullName>
    </submittedName>
</protein>